<feature type="transmembrane region" description="Helical" evidence="2">
    <location>
        <begin position="114"/>
        <end position="139"/>
    </location>
</feature>
<feature type="compositionally biased region" description="Basic and acidic residues" evidence="1">
    <location>
        <begin position="453"/>
        <end position="463"/>
    </location>
</feature>
<dbReference type="HOGENOM" id="CLU_033401_0_3_3"/>
<evidence type="ECO:0000256" key="2">
    <source>
        <dbReference type="SAM" id="Phobius"/>
    </source>
</evidence>
<dbReference type="InterPro" id="IPR001646">
    <property type="entry name" value="5peptide_repeat"/>
</dbReference>
<dbReference type="AlphaFoldDB" id="I4FNG3"/>
<dbReference type="Gene3D" id="2.160.20.80">
    <property type="entry name" value="E3 ubiquitin-protein ligase SopA"/>
    <property type="match status" value="1"/>
</dbReference>
<organism evidence="3 4">
    <name type="scientific">Microcystis aeruginosa PCC 9717</name>
    <dbReference type="NCBI Taxonomy" id="1160286"/>
    <lineage>
        <taxon>Bacteria</taxon>
        <taxon>Bacillati</taxon>
        <taxon>Cyanobacteriota</taxon>
        <taxon>Cyanophyceae</taxon>
        <taxon>Oscillatoriophycideae</taxon>
        <taxon>Chroococcales</taxon>
        <taxon>Microcystaceae</taxon>
        <taxon>Microcystis</taxon>
    </lineage>
</organism>
<comment type="caution">
    <text evidence="3">The sequence shown here is derived from an EMBL/GenBank/DDBJ whole genome shotgun (WGS) entry which is preliminary data.</text>
</comment>
<reference evidence="3 4" key="1">
    <citation type="submission" date="2012-04" db="EMBL/GenBank/DDBJ databases">
        <authorList>
            <person name="Genoscope - CEA"/>
        </authorList>
    </citation>
    <scope>NUCLEOTIDE SEQUENCE [LARGE SCALE GENOMIC DNA]</scope>
    <source>
        <strain evidence="3 4">9717</strain>
    </source>
</reference>
<dbReference type="Pfam" id="PF00805">
    <property type="entry name" value="Pentapeptide"/>
    <property type="match status" value="2"/>
</dbReference>
<evidence type="ECO:0000256" key="1">
    <source>
        <dbReference type="SAM" id="MobiDB-lite"/>
    </source>
</evidence>
<dbReference type="PANTHER" id="PTHR14136">
    <property type="entry name" value="BTB_POZ DOMAIN-CONTAINING PROTEIN KCTD9"/>
    <property type="match status" value="1"/>
</dbReference>
<gene>
    <name evidence="3" type="ORF">MICAB_3050004</name>
</gene>
<dbReference type="Proteomes" id="UP000003172">
    <property type="component" value="Unassembled WGS sequence"/>
</dbReference>
<keyword evidence="2" id="KW-0472">Membrane</keyword>
<dbReference type="InterPro" id="IPR051082">
    <property type="entry name" value="Pentapeptide-BTB/POZ_domain"/>
</dbReference>
<keyword evidence="2" id="KW-0812">Transmembrane</keyword>
<protein>
    <submittedName>
        <fullName evidence="3">Genome sequencing data, contig C314</fullName>
    </submittedName>
</protein>
<feature type="transmembrane region" description="Helical" evidence="2">
    <location>
        <begin position="71"/>
        <end position="94"/>
    </location>
</feature>
<dbReference type="RefSeq" id="WP_002759625.1">
    <property type="nucleotide sequence ID" value="NZ_HE972703.1"/>
</dbReference>
<evidence type="ECO:0000313" key="3">
    <source>
        <dbReference type="EMBL" id="CCH97188.1"/>
    </source>
</evidence>
<proteinExistence type="predicted"/>
<sequence length="474" mass="52759">MAQKKSPRIPLELHQIKAHEFYQKRLASGKEGNEIVDWQQAKEYLSQHPRAILAWNLKMPYRGGKRLIKRLLLSLQSLVRVAWKLLIFPFWLFQQIPGLFAREDKDSRTFAIDVVETIISALGLIATLLAGIGLIVNYFNSQAEMQLTQQRLITERFSKAVEQIGSGKEEVVIGGIYSLERIAKDSREDQWTIMEVLTSYIRKNPPIPSNIEQLEPEERQKALEKLPSVSIPVQAALTVIGRRKVENVQAGDNLAETTDSNKIKILDLSRTNLRGANLNGAYLNGANLEEAYLIGANLNRANLEEANLNLANLNGAILKEANLIGANLYGAILYGAILYGAKLNGANLNGAYLNGANLEEAYLNRAKLNGAYLIGAILNGAYLIGANLEGANLNRANLNGAFLEEANLNGAEGLNPEQIKSACFWEKAIYTESKWDEDKQLWVAADREANQREIEKLKRDKNSDPPNPIDCNTK</sequence>
<dbReference type="PANTHER" id="PTHR14136:SF17">
    <property type="entry name" value="BTB_POZ DOMAIN-CONTAINING PROTEIN KCTD9"/>
    <property type="match status" value="1"/>
</dbReference>
<dbReference type="EMBL" id="CAII01000230">
    <property type="protein sequence ID" value="CCH97188.1"/>
    <property type="molecule type" value="Genomic_DNA"/>
</dbReference>
<name>I4FNG3_MICAE</name>
<feature type="region of interest" description="Disordered" evidence="1">
    <location>
        <begin position="453"/>
        <end position="474"/>
    </location>
</feature>
<accession>I4FNG3</accession>
<keyword evidence="2" id="KW-1133">Transmembrane helix</keyword>
<evidence type="ECO:0000313" key="4">
    <source>
        <dbReference type="Proteomes" id="UP000003172"/>
    </source>
</evidence>
<dbReference type="SUPFAM" id="SSF141571">
    <property type="entry name" value="Pentapeptide repeat-like"/>
    <property type="match status" value="1"/>
</dbReference>